<protein>
    <submittedName>
        <fullName evidence="1">Uncharacterized protein</fullName>
    </submittedName>
</protein>
<accession>A0AAN6GWZ5</accession>
<dbReference type="AlphaFoldDB" id="A0AAN6GWZ5"/>
<dbReference type="GO" id="GO:0003676">
    <property type="term" value="F:nucleic acid binding"/>
    <property type="evidence" value="ECO:0007669"/>
    <property type="project" value="InterPro"/>
</dbReference>
<gene>
    <name evidence="1" type="ORF">OC846_000967</name>
</gene>
<evidence type="ECO:0000313" key="2">
    <source>
        <dbReference type="Proteomes" id="UP001176517"/>
    </source>
</evidence>
<proteinExistence type="predicted"/>
<dbReference type="EMBL" id="JAPDMZ010000011">
    <property type="protein sequence ID" value="KAK0556778.1"/>
    <property type="molecule type" value="Genomic_DNA"/>
</dbReference>
<comment type="caution">
    <text evidence="1">The sequence shown here is derived from an EMBL/GenBank/DDBJ whole genome shotgun (WGS) entry which is preliminary data.</text>
</comment>
<name>A0AAN6GWZ5_9BASI</name>
<reference evidence="1" key="1">
    <citation type="journal article" date="2023" name="PhytoFront">
        <title>Draft Genome Resources of Seven Strains of Tilletia horrida, Causal Agent of Kernel Smut of Rice.</title>
        <authorList>
            <person name="Khanal S."/>
            <person name="Antony Babu S."/>
            <person name="Zhou X.G."/>
        </authorList>
    </citation>
    <scope>NUCLEOTIDE SEQUENCE</scope>
    <source>
        <strain evidence="1">TX6</strain>
    </source>
</reference>
<organism evidence="1 2">
    <name type="scientific">Tilletia horrida</name>
    <dbReference type="NCBI Taxonomy" id="155126"/>
    <lineage>
        <taxon>Eukaryota</taxon>
        <taxon>Fungi</taxon>
        <taxon>Dikarya</taxon>
        <taxon>Basidiomycota</taxon>
        <taxon>Ustilaginomycotina</taxon>
        <taxon>Exobasidiomycetes</taxon>
        <taxon>Tilletiales</taxon>
        <taxon>Tilletiaceae</taxon>
        <taxon>Tilletia</taxon>
    </lineage>
</organism>
<dbReference type="Gene3D" id="3.30.420.10">
    <property type="entry name" value="Ribonuclease H-like superfamily/Ribonuclease H"/>
    <property type="match status" value="1"/>
</dbReference>
<keyword evidence="2" id="KW-1185">Reference proteome</keyword>
<sequence>MKVSVESNTFQHLARPALEQPRRPQLTQIPRSMCADIRYVEAWKRQSTSSRQPADKKTGITTTTTPYQVRLDEAGDGLTYAPVAPGSPHNTANRLFLQPSVALATTQHYDFIAEIEARRLDRQKNFKLGDYDGEDLDDGASSLGYDLRAELNRFDAKTEAARIGAPSGTSSIFTTTAPISDLFVPDPRPWRPLRYVRRTDPRQVLLLAHGLIVRNPDTGVVTGGIGVEFCPQGFQSKSFTKRIEKNLSHALEKPPDSFYLQTTEPITTKRAVLRSALAALEYEDWYEEGFHQIVIGVAHDWLVKGISSDIWRWRQDDWVVSSIETAAALGVDPGARVPDRDLWEMLDDAVKRFEKLDCNVRFWRVNRNDLDVAKELAINGASQDKARPETVRWRKKAFEITA</sequence>
<dbReference type="InterPro" id="IPR036397">
    <property type="entry name" value="RNaseH_sf"/>
</dbReference>
<dbReference type="Proteomes" id="UP001176517">
    <property type="component" value="Unassembled WGS sequence"/>
</dbReference>
<evidence type="ECO:0000313" key="1">
    <source>
        <dbReference type="EMBL" id="KAK0556778.1"/>
    </source>
</evidence>